<comment type="subcellular location">
    <subcellularLocation>
        <location evidence="1">Cell junction</location>
    </subcellularLocation>
</comment>
<dbReference type="Gene3D" id="1.25.10.10">
    <property type="entry name" value="Leucine-rich Repeat Variant"/>
    <property type="match status" value="1"/>
</dbReference>
<feature type="region of interest" description="Disordered" evidence="7">
    <location>
        <begin position="184"/>
        <end position="233"/>
    </location>
</feature>
<feature type="compositionally biased region" description="Basic and acidic residues" evidence="7">
    <location>
        <begin position="579"/>
        <end position="592"/>
    </location>
</feature>
<keyword evidence="4" id="KW-0130">Cell adhesion</keyword>
<dbReference type="PROSITE" id="PS50176">
    <property type="entry name" value="ARM_REPEAT"/>
    <property type="match status" value="1"/>
</dbReference>
<proteinExistence type="inferred from homology"/>
<dbReference type="InterPro" id="IPR028435">
    <property type="entry name" value="Plakophilin/d_Catenin"/>
</dbReference>
<dbReference type="STRING" id="8932.A0A2I0LII5"/>
<protein>
    <submittedName>
        <fullName evidence="8">Catenin delta-1-like</fullName>
    </submittedName>
</protein>
<feature type="repeat" description="ARM" evidence="6">
    <location>
        <begin position="414"/>
        <end position="451"/>
    </location>
</feature>
<keyword evidence="5" id="KW-0965">Cell junction</keyword>
<accession>A0A2I0LII5</accession>
<dbReference type="GO" id="GO:0005886">
    <property type="term" value="C:plasma membrane"/>
    <property type="evidence" value="ECO:0007669"/>
    <property type="project" value="TreeGrafter"/>
</dbReference>
<feature type="compositionally biased region" description="Polar residues" evidence="7">
    <location>
        <begin position="593"/>
        <end position="605"/>
    </location>
</feature>
<evidence type="ECO:0000256" key="7">
    <source>
        <dbReference type="SAM" id="MobiDB-lite"/>
    </source>
</evidence>
<dbReference type="Pfam" id="PF00514">
    <property type="entry name" value="Arm"/>
    <property type="match status" value="2"/>
</dbReference>
<evidence type="ECO:0000256" key="4">
    <source>
        <dbReference type="ARBA" id="ARBA00022889"/>
    </source>
</evidence>
<dbReference type="Proteomes" id="UP000053872">
    <property type="component" value="Unassembled WGS sequence"/>
</dbReference>
<evidence type="ECO:0000256" key="6">
    <source>
        <dbReference type="PROSITE-ProRule" id="PRU00259"/>
    </source>
</evidence>
<evidence type="ECO:0000256" key="1">
    <source>
        <dbReference type="ARBA" id="ARBA00004282"/>
    </source>
</evidence>
<dbReference type="SMART" id="SM00185">
    <property type="entry name" value="ARM"/>
    <property type="match status" value="3"/>
</dbReference>
<name>A0A2I0LII5_COLLI</name>
<reference evidence="8 9" key="1">
    <citation type="journal article" date="2013" name="Science">
        <title>Genomic diversity and evolution of the head crest in the rock pigeon.</title>
        <authorList>
            <person name="Shapiro M.D."/>
            <person name="Kronenberg Z."/>
            <person name="Li C."/>
            <person name="Domyan E.T."/>
            <person name="Pan H."/>
            <person name="Campbell M."/>
            <person name="Tan H."/>
            <person name="Huff C.D."/>
            <person name="Hu H."/>
            <person name="Vickrey A.I."/>
            <person name="Nielsen S.C."/>
            <person name="Stringham S.A."/>
            <person name="Hu H."/>
            <person name="Willerslev E."/>
            <person name="Gilbert M.T."/>
            <person name="Yandell M."/>
            <person name="Zhang G."/>
            <person name="Wang J."/>
        </authorList>
    </citation>
    <scope>NUCLEOTIDE SEQUENCE [LARGE SCALE GENOMIC DNA]</scope>
    <source>
        <tissue evidence="8">Blood</tissue>
    </source>
</reference>
<dbReference type="EMBL" id="AKCR02000375">
    <property type="protein sequence ID" value="PKK17252.1"/>
    <property type="molecule type" value="Genomic_DNA"/>
</dbReference>
<evidence type="ECO:0000313" key="9">
    <source>
        <dbReference type="Proteomes" id="UP000053872"/>
    </source>
</evidence>
<comment type="similarity">
    <text evidence="2">Belongs to the beta-catenin family.</text>
</comment>
<dbReference type="GO" id="GO:0005912">
    <property type="term" value="C:adherens junction"/>
    <property type="evidence" value="ECO:0007669"/>
    <property type="project" value="TreeGrafter"/>
</dbReference>
<feature type="compositionally biased region" description="Polar residues" evidence="7">
    <location>
        <begin position="558"/>
        <end position="571"/>
    </location>
</feature>
<feature type="compositionally biased region" description="Acidic residues" evidence="7">
    <location>
        <begin position="635"/>
        <end position="648"/>
    </location>
</feature>
<evidence type="ECO:0000256" key="2">
    <source>
        <dbReference type="ARBA" id="ARBA00005462"/>
    </source>
</evidence>
<evidence type="ECO:0000256" key="3">
    <source>
        <dbReference type="ARBA" id="ARBA00022737"/>
    </source>
</evidence>
<dbReference type="SUPFAM" id="SSF48371">
    <property type="entry name" value="ARM repeat"/>
    <property type="match status" value="1"/>
</dbReference>
<sequence length="666" mass="73603">MDDSEVESTASILASVKEQEAQFEKLTRALEEERRHVSAQLERVRVSPQDASPGLANGTLTRRHQNGRFLGDADLERQKYPDLKLNGPQDHSHLLYSTIPRMQDPGQIVEETYTMEEDPEGAMSVVSVETSDDGTTRRTETTVKKVVKTVTTRTVQQVPMGPDGLPLETSPVTSNYVQTMDRNFRKNGNGGPGGYLGPSRQDTYGPQPQVRVGGSNMDLNHFHPEPYGLEDDQRSMGFEDVDYGLMSDYGTARRAGTPSDPRRRLRSYEDMLVDEAAPDRYYWAPLAQHERGSLASLDSLRKGGPAPGSWRQPELPEVIAMLSFRLDAVKSNAAAYLQHLSGRWQSLSVSPSCLCSLAGYELLFQPEVVRIYISLLKESKTPAILEASAGAIQNLCAGSWTYGRYIRSALRQEKGLSAIADLLTHDSERVVKAASGALRNLAVDLRNKELIGKHAIPNLVKNLPGGQQTPAKNLSEDTVVSILNTINEVIVDNLEAAKKLRETQGIEKLVLINKSGNRSEREVRAAALVLQTVWGYKELRKPLEKEGWKKSDFQVNLSNTSRTQGGSSFDDSTLPLIDRNQKTDKKSSREEIQMSNMGPDNYSTLNERDHSRTLDRSGDLGDMEPVKAAPLMQEEGQEPQPEVEEAQEDAAVFSPVSVCPAASCPI</sequence>
<dbReference type="GO" id="GO:0098609">
    <property type="term" value="P:cell-cell adhesion"/>
    <property type="evidence" value="ECO:0007669"/>
    <property type="project" value="InterPro"/>
</dbReference>
<dbReference type="PANTHER" id="PTHR10372:SF6">
    <property type="entry name" value="CATENIN DELTA-1"/>
    <property type="match status" value="1"/>
</dbReference>
<feature type="compositionally biased region" description="Basic and acidic residues" evidence="7">
    <location>
        <begin position="606"/>
        <end position="619"/>
    </location>
</feature>
<comment type="caution">
    <text evidence="8">The sequence shown here is derived from an EMBL/GenBank/DDBJ whole genome shotgun (WGS) entry which is preliminary data.</text>
</comment>
<dbReference type="GO" id="GO:0005634">
    <property type="term" value="C:nucleus"/>
    <property type="evidence" value="ECO:0007669"/>
    <property type="project" value="TreeGrafter"/>
</dbReference>
<feature type="region of interest" description="Disordered" evidence="7">
    <location>
        <begin position="558"/>
        <end position="649"/>
    </location>
</feature>
<feature type="region of interest" description="Disordered" evidence="7">
    <location>
        <begin position="33"/>
        <end position="61"/>
    </location>
</feature>
<dbReference type="InParanoid" id="A0A2I0LII5"/>
<evidence type="ECO:0000256" key="5">
    <source>
        <dbReference type="ARBA" id="ARBA00022949"/>
    </source>
</evidence>
<dbReference type="InterPro" id="IPR011989">
    <property type="entry name" value="ARM-like"/>
</dbReference>
<organism evidence="8 9">
    <name type="scientific">Columba livia</name>
    <name type="common">Rock dove</name>
    <dbReference type="NCBI Taxonomy" id="8932"/>
    <lineage>
        <taxon>Eukaryota</taxon>
        <taxon>Metazoa</taxon>
        <taxon>Chordata</taxon>
        <taxon>Craniata</taxon>
        <taxon>Vertebrata</taxon>
        <taxon>Euteleostomi</taxon>
        <taxon>Archelosauria</taxon>
        <taxon>Archosauria</taxon>
        <taxon>Dinosauria</taxon>
        <taxon>Saurischia</taxon>
        <taxon>Theropoda</taxon>
        <taxon>Coelurosauria</taxon>
        <taxon>Aves</taxon>
        <taxon>Neognathae</taxon>
        <taxon>Neoaves</taxon>
        <taxon>Columbimorphae</taxon>
        <taxon>Columbiformes</taxon>
        <taxon>Columbidae</taxon>
        <taxon>Columba</taxon>
    </lineage>
</organism>
<dbReference type="AlphaFoldDB" id="A0A2I0LII5"/>
<gene>
    <name evidence="8" type="ORF">A306_00014611</name>
</gene>
<dbReference type="GO" id="GO:0005737">
    <property type="term" value="C:cytoplasm"/>
    <property type="evidence" value="ECO:0007669"/>
    <property type="project" value="TreeGrafter"/>
</dbReference>
<keyword evidence="9" id="KW-1185">Reference proteome</keyword>
<dbReference type="PANTHER" id="PTHR10372">
    <property type="entry name" value="PLAKOPHILLIN-RELATED"/>
    <property type="match status" value="1"/>
</dbReference>
<evidence type="ECO:0000313" key="8">
    <source>
        <dbReference type="EMBL" id="PKK17252.1"/>
    </source>
</evidence>
<dbReference type="FunCoup" id="A0A2I0LII5">
    <property type="interactions" value="809"/>
</dbReference>
<keyword evidence="3" id="KW-0677">Repeat</keyword>
<dbReference type="InterPro" id="IPR000225">
    <property type="entry name" value="Armadillo"/>
</dbReference>
<dbReference type="InterPro" id="IPR016024">
    <property type="entry name" value="ARM-type_fold"/>
</dbReference>